<dbReference type="InterPro" id="IPR036667">
    <property type="entry name" value="PTS_IIB_sorbose-sp_sf"/>
</dbReference>
<dbReference type="Pfam" id="PF03830">
    <property type="entry name" value="PTSIIB_sorb"/>
    <property type="match status" value="1"/>
</dbReference>
<sequence>MIKLLRVDHRLLHGQVAVSWSKNLDIDSLLIANDDVPVNELRKSMIKMAKPQGIKLVIKSIEDSVKAINSGVTDKYKLFIVVESVEDAYQLAMGTEGIHQINLGNLKKTEETKQLSKLVNITDEDESMLKELVGKGIEVEARAVPGDKKLKIQDVLK</sequence>
<protein>
    <submittedName>
        <fullName evidence="9">PTS sugar transporter subunit IIB</fullName>
        <ecNumber evidence="9">2.7.1.-</ecNumber>
    </submittedName>
</protein>
<dbReference type="InterPro" id="IPR004720">
    <property type="entry name" value="PTS_IIB_sorbose-sp"/>
</dbReference>
<keyword evidence="7" id="KW-0418">Kinase</keyword>
<keyword evidence="2" id="KW-0813">Transport</keyword>
<keyword evidence="5 9" id="KW-0808">Transferase</keyword>
<dbReference type="EMBL" id="JAWDIP010000003">
    <property type="protein sequence ID" value="MDY0393726.1"/>
    <property type="molecule type" value="Genomic_DNA"/>
</dbReference>
<name>A0ABU5C348_9BACI</name>
<keyword evidence="6" id="KW-0598">Phosphotransferase system</keyword>
<reference evidence="9 10" key="1">
    <citation type="submission" date="2023-10" db="EMBL/GenBank/DDBJ databases">
        <title>Virgibacillus halophilus 5B73C genome.</title>
        <authorList>
            <person name="Miliotis G."/>
            <person name="Sengupta P."/>
            <person name="Hameed A."/>
            <person name="Chuvochina M."/>
            <person name="Mcdonagh F."/>
            <person name="Simpson A.C."/>
            <person name="Singh N.K."/>
            <person name="Rekha P.D."/>
            <person name="Raman K."/>
            <person name="Hugenholtz P."/>
            <person name="Venkateswaran K."/>
        </authorList>
    </citation>
    <scope>NUCLEOTIDE SEQUENCE [LARGE SCALE GENOMIC DNA]</scope>
    <source>
        <strain evidence="9 10">5B73C</strain>
    </source>
</reference>
<dbReference type="SUPFAM" id="SSF52728">
    <property type="entry name" value="PTS IIb component"/>
    <property type="match status" value="1"/>
</dbReference>
<evidence type="ECO:0000313" key="10">
    <source>
        <dbReference type="Proteomes" id="UP001281447"/>
    </source>
</evidence>
<evidence type="ECO:0000256" key="6">
    <source>
        <dbReference type="ARBA" id="ARBA00022683"/>
    </source>
</evidence>
<evidence type="ECO:0000256" key="7">
    <source>
        <dbReference type="ARBA" id="ARBA00022777"/>
    </source>
</evidence>
<evidence type="ECO:0000256" key="2">
    <source>
        <dbReference type="ARBA" id="ARBA00022448"/>
    </source>
</evidence>
<keyword evidence="10" id="KW-1185">Reference proteome</keyword>
<gene>
    <name evidence="9" type="ORF">RWE15_03810</name>
</gene>
<comment type="caution">
    <text evidence="9">The sequence shown here is derived from an EMBL/GenBank/DDBJ whole genome shotgun (WGS) entry which is preliminary data.</text>
</comment>
<comment type="subcellular location">
    <subcellularLocation>
        <location evidence="1">Cytoplasm</location>
    </subcellularLocation>
</comment>
<evidence type="ECO:0000256" key="1">
    <source>
        <dbReference type="ARBA" id="ARBA00004496"/>
    </source>
</evidence>
<evidence type="ECO:0000313" key="9">
    <source>
        <dbReference type="EMBL" id="MDY0393726.1"/>
    </source>
</evidence>
<evidence type="ECO:0000256" key="4">
    <source>
        <dbReference type="ARBA" id="ARBA00022597"/>
    </source>
</evidence>
<organism evidence="9 10">
    <name type="scientific">Tigheibacillus halophilus</name>
    <dbReference type="NCBI Taxonomy" id="361280"/>
    <lineage>
        <taxon>Bacteria</taxon>
        <taxon>Bacillati</taxon>
        <taxon>Bacillota</taxon>
        <taxon>Bacilli</taxon>
        <taxon>Bacillales</taxon>
        <taxon>Bacillaceae</taxon>
        <taxon>Tigheibacillus</taxon>
    </lineage>
</organism>
<accession>A0ABU5C348</accession>
<dbReference type="CDD" id="cd00001">
    <property type="entry name" value="PTS_IIB_man"/>
    <property type="match status" value="1"/>
</dbReference>
<dbReference type="Gene3D" id="3.40.35.10">
    <property type="entry name" value="Phosphotransferase system, sorbose subfamily IIB component"/>
    <property type="match status" value="1"/>
</dbReference>
<dbReference type="EC" id="2.7.1.-" evidence="9"/>
<evidence type="ECO:0000256" key="3">
    <source>
        <dbReference type="ARBA" id="ARBA00022490"/>
    </source>
</evidence>
<dbReference type="GO" id="GO:0016740">
    <property type="term" value="F:transferase activity"/>
    <property type="evidence" value="ECO:0007669"/>
    <property type="project" value="UniProtKB-KW"/>
</dbReference>
<evidence type="ECO:0000256" key="5">
    <source>
        <dbReference type="ARBA" id="ARBA00022679"/>
    </source>
</evidence>
<dbReference type="RefSeq" id="WP_390357480.1">
    <property type="nucleotide sequence ID" value="NZ_JBHUIZ010000015.1"/>
</dbReference>
<proteinExistence type="predicted"/>
<keyword evidence="3" id="KW-0963">Cytoplasm</keyword>
<dbReference type="PROSITE" id="PS51101">
    <property type="entry name" value="PTS_EIIB_TYPE_4"/>
    <property type="match status" value="1"/>
</dbReference>
<feature type="domain" description="PTS EIIB type-4" evidence="8">
    <location>
        <begin position="1"/>
        <end position="157"/>
    </location>
</feature>
<dbReference type="Proteomes" id="UP001281447">
    <property type="component" value="Unassembled WGS sequence"/>
</dbReference>
<keyword evidence="4 9" id="KW-0762">Sugar transport</keyword>
<evidence type="ECO:0000259" key="8">
    <source>
        <dbReference type="PROSITE" id="PS51101"/>
    </source>
</evidence>